<evidence type="ECO:0000313" key="4">
    <source>
        <dbReference type="EMBL" id="CAD9956625.1"/>
    </source>
</evidence>
<reference evidence="4" key="1">
    <citation type="submission" date="2021-01" db="EMBL/GenBank/DDBJ databases">
        <authorList>
            <person name="Corre E."/>
            <person name="Pelletier E."/>
            <person name="Niang G."/>
            <person name="Scheremetjew M."/>
            <person name="Finn R."/>
            <person name="Kale V."/>
            <person name="Holt S."/>
            <person name="Cochrane G."/>
            <person name="Meng A."/>
            <person name="Brown T."/>
            <person name="Cohen L."/>
        </authorList>
    </citation>
    <scope>NUCLEOTIDE SEQUENCE</scope>
    <source>
        <strain evidence="4">CCMP125</strain>
    </source>
</reference>
<feature type="region of interest" description="Disordered" evidence="2">
    <location>
        <begin position="47"/>
        <end position="92"/>
    </location>
</feature>
<sequence>MQTNRRRTSSPTGHIHCTVSSSQWLLIILAVLCSIPTVTAVATPFSMRTASRSKTTSNSQVEDNSDSHHKQVNLETQREQDQNKNNLPLVSDKDRQAFAEDGYLVIRGLFSPQEIDAMTAAADALVELVHKRTGQFTFSVIEKNVVYGDLPQPASEPPQTRAERLAAQQARDMIVQTFRQVALHSKLPHICAQLMELDPQTQCLRLLRDVFLAKDVSTDTTCDWHVDDQTFWPESFVSTASQQSSRNQDGINVWLALDDYSAQHGGSMIVSKGSHRAEWRHDAYQAIGQDRTQDGGMTKDDVLDLISAITENSKSKKQKRAKVATCSLQEINPRIRAKAEANKVELDLQKGDCLIATRLLFHRTAQVTKEGVQYYRDQSGCNSKDGNPKPHLHRYSLRYVPGTARLPRGDDGDTTMADLAAQWKSDNAGRTLDEISQLDHPAWYPQTWPQLERHLHHKLNRLASHQVVQAKAHAKASFEDLMAQVAALQQESSTTATDNGKNNSSM</sequence>
<dbReference type="PANTHER" id="PTHR20883:SF46">
    <property type="entry name" value="PHYTANOYL-COA HYDROXYLASE"/>
    <property type="match status" value="1"/>
</dbReference>
<dbReference type="Gene3D" id="2.60.120.620">
    <property type="entry name" value="q2cbj1_9rhob like domain"/>
    <property type="match status" value="1"/>
</dbReference>
<accession>A0A7S2Y7C2</accession>
<evidence type="ECO:0000256" key="3">
    <source>
        <dbReference type="SAM" id="SignalP"/>
    </source>
</evidence>
<dbReference type="PANTHER" id="PTHR20883">
    <property type="entry name" value="PHYTANOYL-COA DIOXYGENASE DOMAIN CONTAINING 1"/>
    <property type="match status" value="1"/>
</dbReference>
<dbReference type="InterPro" id="IPR008775">
    <property type="entry name" value="Phytyl_CoA_dOase-like"/>
</dbReference>
<organism evidence="4">
    <name type="scientific">Entomoneis paludosa</name>
    <dbReference type="NCBI Taxonomy" id="265537"/>
    <lineage>
        <taxon>Eukaryota</taxon>
        <taxon>Sar</taxon>
        <taxon>Stramenopiles</taxon>
        <taxon>Ochrophyta</taxon>
        <taxon>Bacillariophyta</taxon>
        <taxon>Bacillariophyceae</taxon>
        <taxon>Bacillariophycidae</taxon>
        <taxon>Entomoneidaceae</taxon>
        <taxon>Entomoneis</taxon>
    </lineage>
</organism>
<evidence type="ECO:0000256" key="2">
    <source>
        <dbReference type="SAM" id="MobiDB-lite"/>
    </source>
</evidence>
<comment type="cofactor">
    <cofactor evidence="1">
        <name>Fe cation</name>
        <dbReference type="ChEBI" id="CHEBI:24875"/>
    </cofactor>
</comment>
<feature type="signal peptide" evidence="3">
    <location>
        <begin position="1"/>
        <end position="40"/>
    </location>
</feature>
<dbReference type="Pfam" id="PF05721">
    <property type="entry name" value="PhyH"/>
    <property type="match status" value="1"/>
</dbReference>
<proteinExistence type="predicted"/>
<dbReference type="AlphaFoldDB" id="A0A7S2Y7C2"/>
<protein>
    <recommendedName>
        <fullName evidence="5">Phytanoyl-CoA dioxygenase</fullName>
    </recommendedName>
</protein>
<feature type="compositionally biased region" description="Polar residues" evidence="2">
    <location>
        <begin position="47"/>
        <end position="62"/>
    </location>
</feature>
<gene>
    <name evidence="4" type="ORF">APAL1065_LOCUS7905</name>
</gene>
<feature type="chain" id="PRO_5031024508" description="Phytanoyl-CoA dioxygenase" evidence="3">
    <location>
        <begin position="41"/>
        <end position="506"/>
    </location>
</feature>
<dbReference type="SUPFAM" id="SSF51197">
    <property type="entry name" value="Clavaminate synthase-like"/>
    <property type="match status" value="1"/>
</dbReference>
<name>A0A7S2Y7C2_9STRA</name>
<evidence type="ECO:0000256" key="1">
    <source>
        <dbReference type="ARBA" id="ARBA00001962"/>
    </source>
</evidence>
<evidence type="ECO:0008006" key="5">
    <source>
        <dbReference type="Google" id="ProtNLM"/>
    </source>
</evidence>
<dbReference type="EMBL" id="HBHT01011762">
    <property type="protein sequence ID" value="CAD9956625.1"/>
    <property type="molecule type" value="Transcribed_RNA"/>
</dbReference>
<keyword evidence="3" id="KW-0732">Signal</keyword>